<sequence length="140" mass="14826">MAVEEQQTVATAAAQGEEVAEQDAAVAAEDHRKAARVQGAADRVGEPDGVLGDADRVEDTRGGVPPRVVRRGFDAVGPYRPGVIEQTGIEQGRGQVLDTGRARPEHGRRFDDRALSRHPVPSPSAASYVHGAQATVKVTR</sequence>
<evidence type="ECO:0000313" key="2">
    <source>
        <dbReference type="EMBL" id="GHH81613.1"/>
    </source>
</evidence>
<organism evidence="2 3">
    <name type="scientific">Streptomyces capitiformicae</name>
    <dbReference type="NCBI Taxonomy" id="2014920"/>
    <lineage>
        <taxon>Bacteria</taxon>
        <taxon>Bacillati</taxon>
        <taxon>Actinomycetota</taxon>
        <taxon>Actinomycetes</taxon>
        <taxon>Kitasatosporales</taxon>
        <taxon>Streptomycetaceae</taxon>
        <taxon>Streptomyces</taxon>
    </lineage>
</organism>
<feature type="compositionally biased region" description="Low complexity" evidence="1">
    <location>
        <begin position="1"/>
        <end position="27"/>
    </location>
</feature>
<name>A0A919L2K9_9ACTN</name>
<feature type="region of interest" description="Disordered" evidence="1">
    <location>
        <begin position="1"/>
        <end position="73"/>
    </location>
</feature>
<feature type="region of interest" description="Disordered" evidence="1">
    <location>
        <begin position="91"/>
        <end position="140"/>
    </location>
</feature>
<protein>
    <submittedName>
        <fullName evidence="2">Uncharacterized protein</fullName>
    </submittedName>
</protein>
<reference evidence="2" key="1">
    <citation type="journal article" date="2014" name="Int. J. Syst. Evol. Microbiol.">
        <title>Complete genome sequence of Corynebacterium casei LMG S-19264T (=DSM 44701T), isolated from a smear-ripened cheese.</title>
        <authorList>
            <consortium name="US DOE Joint Genome Institute (JGI-PGF)"/>
            <person name="Walter F."/>
            <person name="Albersmeier A."/>
            <person name="Kalinowski J."/>
            <person name="Ruckert C."/>
        </authorList>
    </citation>
    <scope>NUCLEOTIDE SEQUENCE</scope>
    <source>
        <strain evidence="2">CGMCC 4.7403</strain>
    </source>
</reference>
<gene>
    <name evidence="2" type="ORF">GCM10017771_03960</name>
</gene>
<reference evidence="2" key="2">
    <citation type="submission" date="2020-09" db="EMBL/GenBank/DDBJ databases">
        <authorList>
            <person name="Sun Q."/>
            <person name="Zhou Y."/>
        </authorList>
    </citation>
    <scope>NUCLEOTIDE SEQUENCE</scope>
    <source>
        <strain evidence="2">CGMCC 4.7403</strain>
    </source>
</reference>
<accession>A0A919L2K9</accession>
<evidence type="ECO:0000256" key="1">
    <source>
        <dbReference type="SAM" id="MobiDB-lite"/>
    </source>
</evidence>
<comment type="caution">
    <text evidence="2">The sequence shown here is derived from an EMBL/GenBank/DDBJ whole genome shotgun (WGS) entry which is preliminary data.</text>
</comment>
<dbReference type="EMBL" id="BNAT01000001">
    <property type="protein sequence ID" value="GHH81613.1"/>
    <property type="molecule type" value="Genomic_DNA"/>
</dbReference>
<feature type="compositionally biased region" description="Basic and acidic residues" evidence="1">
    <location>
        <begin position="100"/>
        <end position="115"/>
    </location>
</feature>
<dbReference type="AlphaFoldDB" id="A0A919L2K9"/>
<proteinExistence type="predicted"/>
<evidence type="ECO:0000313" key="3">
    <source>
        <dbReference type="Proteomes" id="UP000603227"/>
    </source>
</evidence>
<keyword evidence="3" id="KW-1185">Reference proteome</keyword>
<dbReference type="Proteomes" id="UP000603227">
    <property type="component" value="Unassembled WGS sequence"/>
</dbReference>